<name>F0UN62_AJEC8</name>
<organism evidence="2">
    <name type="scientific">Ajellomyces capsulatus (strain H88)</name>
    <name type="common">Darling's disease fungus</name>
    <name type="synonym">Histoplasma capsulatum</name>
    <dbReference type="NCBI Taxonomy" id="544711"/>
    <lineage>
        <taxon>Eukaryota</taxon>
        <taxon>Fungi</taxon>
        <taxon>Dikarya</taxon>
        <taxon>Ascomycota</taxon>
        <taxon>Pezizomycotina</taxon>
        <taxon>Eurotiomycetes</taxon>
        <taxon>Eurotiomycetidae</taxon>
        <taxon>Onygenales</taxon>
        <taxon>Ajellomycetaceae</taxon>
        <taxon>Histoplasma</taxon>
    </lineage>
</organism>
<evidence type="ECO:0000313" key="2">
    <source>
        <dbReference type="Proteomes" id="UP000008142"/>
    </source>
</evidence>
<accession>F0UN62</accession>
<proteinExistence type="predicted"/>
<dbReference type="AlphaFoldDB" id="F0UN62"/>
<dbReference type="OMA" id="PRISIWN"/>
<dbReference type="HOGENOM" id="CLU_1570173_0_0_1"/>
<dbReference type="OrthoDB" id="10595115at2759"/>
<evidence type="ECO:0000313" key="1">
    <source>
        <dbReference type="EMBL" id="EGC47529.1"/>
    </source>
</evidence>
<sequence>MAFSFPLHPNPRTYSDLIDKSVTKLGRRLYIYIPLRAGYIQSKELASIRAVGDLAGSWLAKGKKTPELSSDVFRPLRRELFAGKSRPPAATPGLVTASNSLAPRISIWNPVLAGRAMLKHQSRLQSAANVVVSIISSTDLCQEMKYTNREIACPITPRRGWANEPLHSKS</sequence>
<dbReference type="EMBL" id="DS990640">
    <property type="protein sequence ID" value="EGC47529.1"/>
    <property type="molecule type" value="Genomic_DNA"/>
</dbReference>
<protein>
    <submittedName>
        <fullName evidence="1">Predicted protein</fullName>
    </submittedName>
</protein>
<gene>
    <name evidence="1" type="ORF">HCEG_06744</name>
</gene>
<dbReference type="Proteomes" id="UP000008142">
    <property type="component" value="Unassembled WGS sequence"/>
</dbReference>
<reference evidence="2" key="1">
    <citation type="submission" date="2008-07" db="EMBL/GenBank/DDBJ databases">
        <title>Annotation of Ajellomyces capsulatus strain H88.</title>
        <authorList>
            <person name="Champion M."/>
            <person name="Cuomo C."/>
            <person name="Ma L.-J."/>
            <person name="Henn M.R."/>
            <person name="Sil A."/>
            <person name="Goldman B."/>
            <person name="Young S.K."/>
            <person name="Kodira C.D."/>
            <person name="Zeng Q."/>
            <person name="Koehrsen M."/>
            <person name="Alvarado L."/>
            <person name="Berlin A."/>
            <person name="Borenstein D."/>
            <person name="Chen Z."/>
            <person name="Engels R."/>
            <person name="Freedman E."/>
            <person name="Gellesch M."/>
            <person name="Goldberg J."/>
            <person name="Griggs A."/>
            <person name="Gujja S."/>
            <person name="Heiman D."/>
            <person name="Hepburn T."/>
            <person name="Howarth C."/>
            <person name="Jen D."/>
            <person name="Larson L."/>
            <person name="Lewis B."/>
            <person name="Mehta T."/>
            <person name="Park D."/>
            <person name="Pearson M."/>
            <person name="Roberts A."/>
            <person name="Saif S."/>
            <person name="Shea T."/>
            <person name="Shenoy N."/>
            <person name="Sisk P."/>
            <person name="Stolte C."/>
            <person name="Sykes S."/>
            <person name="Walk T."/>
            <person name="White J."/>
            <person name="Yandava C."/>
            <person name="Klein B."/>
            <person name="McEwen J.G."/>
            <person name="Puccia R."/>
            <person name="Goldman G.H."/>
            <person name="Felipe M.S."/>
            <person name="Nino-Vega G."/>
            <person name="San-Blas G."/>
            <person name="Taylor J."/>
            <person name="Mendoza L."/>
            <person name="Galagan J."/>
            <person name="Nusbaum C."/>
            <person name="Birren B."/>
        </authorList>
    </citation>
    <scope>NUCLEOTIDE SEQUENCE [LARGE SCALE GENOMIC DNA]</scope>
    <source>
        <strain evidence="2">H88</strain>
    </source>
</reference>